<feature type="coiled-coil region" evidence="1">
    <location>
        <begin position="30"/>
        <end position="64"/>
    </location>
</feature>
<protein>
    <submittedName>
        <fullName evidence="2">Uncharacterized protein</fullName>
    </submittedName>
</protein>
<evidence type="ECO:0000256" key="1">
    <source>
        <dbReference type="SAM" id="Coils"/>
    </source>
</evidence>
<name>Q55DP6_DICDI</name>
<organism evidence="2 3">
    <name type="scientific">Dictyostelium discoideum</name>
    <name type="common">Social amoeba</name>
    <dbReference type="NCBI Taxonomy" id="44689"/>
    <lineage>
        <taxon>Eukaryota</taxon>
        <taxon>Amoebozoa</taxon>
        <taxon>Evosea</taxon>
        <taxon>Eumycetozoa</taxon>
        <taxon>Dictyostelia</taxon>
        <taxon>Dictyosteliales</taxon>
        <taxon>Dictyosteliaceae</taxon>
        <taxon>Dictyostelium</taxon>
    </lineage>
</organism>
<dbReference type="VEuPathDB" id="AmoebaDB:DDB_G0269578"/>
<dbReference type="KEGG" id="ddi:DDB_G0269578"/>
<evidence type="ECO:0000313" key="2">
    <source>
        <dbReference type="EMBL" id="EAL72139.1"/>
    </source>
</evidence>
<dbReference type="dictyBase" id="DDB_G0269578"/>
<dbReference type="Proteomes" id="UP000002195">
    <property type="component" value="Unassembled WGS sequence"/>
</dbReference>
<dbReference type="PaxDb" id="44689-DDB0233569"/>
<dbReference type="HOGENOM" id="CLU_1258101_0_0_1"/>
<accession>Q55DP6</accession>
<comment type="caution">
    <text evidence="2">The sequence shown here is derived from an EMBL/GenBank/DDBJ whole genome shotgun (WGS) entry which is preliminary data.</text>
</comment>
<gene>
    <name evidence="2" type="ORF">DDB_G0269578</name>
</gene>
<keyword evidence="1" id="KW-0175">Coiled coil</keyword>
<keyword evidence="3" id="KW-1185">Reference proteome</keyword>
<proteinExistence type="predicted"/>
<sequence>MDNYTKSNVIKNKNQIKDLKEQDNKKIKEILYLKEENSILKQENSSLKQENNSLKEEISSLIQEVGLKDESCNNSTQNDLFNNKINAIEFKLTKYDKIMDKLEKKEIESLVRLTGLSLFFLEKILYPKISSCKGQKVTWNQFRLSFTTREDYKTTAIKEYGVCLEKLKELIDERNELMIQPKTDIKRSLQEMTLLSYLLPTKYIELYHQIIEASNNYIYK</sequence>
<dbReference type="EMBL" id="AAFI02000005">
    <property type="protein sequence ID" value="EAL72139.1"/>
    <property type="molecule type" value="Genomic_DNA"/>
</dbReference>
<dbReference type="InParanoid" id="Q55DP6"/>
<evidence type="ECO:0000313" key="3">
    <source>
        <dbReference type="Proteomes" id="UP000002195"/>
    </source>
</evidence>
<reference evidence="2 3" key="1">
    <citation type="journal article" date="2005" name="Nature">
        <title>The genome of the social amoeba Dictyostelium discoideum.</title>
        <authorList>
            <consortium name="The Dictyostelium discoideum Sequencing Consortium"/>
            <person name="Eichinger L."/>
            <person name="Pachebat J.A."/>
            <person name="Glockner G."/>
            <person name="Rajandream M.A."/>
            <person name="Sucgang R."/>
            <person name="Berriman M."/>
            <person name="Song J."/>
            <person name="Olsen R."/>
            <person name="Szafranski K."/>
            <person name="Xu Q."/>
            <person name="Tunggal B."/>
            <person name="Kummerfeld S."/>
            <person name="Madera M."/>
            <person name="Konfortov B.A."/>
            <person name="Rivero F."/>
            <person name="Bankier A.T."/>
            <person name="Lehmann R."/>
            <person name="Hamlin N."/>
            <person name="Davies R."/>
            <person name="Gaudet P."/>
            <person name="Fey P."/>
            <person name="Pilcher K."/>
            <person name="Chen G."/>
            <person name="Saunders D."/>
            <person name="Sodergren E."/>
            <person name="Davis P."/>
            <person name="Kerhornou A."/>
            <person name="Nie X."/>
            <person name="Hall N."/>
            <person name="Anjard C."/>
            <person name="Hemphill L."/>
            <person name="Bason N."/>
            <person name="Farbrother P."/>
            <person name="Desany B."/>
            <person name="Just E."/>
            <person name="Morio T."/>
            <person name="Rost R."/>
            <person name="Churcher C."/>
            <person name="Cooper J."/>
            <person name="Haydock S."/>
            <person name="van Driessche N."/>
            <person name="Cronin A."/>
            <person name="Goodhead I."/>
            <person name="Muzny D."/>
            <person name="Mourier T."/>
            <person name="Pain A."/>
            <person name="Lu M."/>
            <person name="Harper D."/>
            <person name="Lindsay R."/>
            <person name="Hauser H."/>
            <person name="James K."/>
            <person name="Quiles M."/>
            <person name="Madan Babu M."/>
            <person name="Saito T."/>
            <person name="Buchrieser C."/>
            <person name="Wardroper A."/>
            <person name="Felder M."/>
            <person name="Thangavelu M."/>
            <person name="Johnson D."/>
            <person name="Knights A."/>
            <person name="Loulseged H."/>
            <person name="Mungall K."/>
            <person name="Oliver K."/>
            <person name="Price C."/>
            <person name="Quail M.A."/>
            <person name="Urushihara H."/>
            <person name="Hernandez J."/>
            <person name="Rabbinowitsch E."/>
            <person name="Steffen D."/>
            <person name="Sanders M."/>
            <person name="Ma J."/>
            <person name="Kohara Y."/>
            <person name="Sharp S."/>
            <person name="Simmonds M."/>
            <person name="Spiegler S."/>
            <person name="Tivey A."/>
            <person name="Sugano S."/>
            <person name="White B."/>
            <person name="Walker D."/>
            <person name="Woodward J."/>
            <person name="Winckler T."/>
            <person name="Tanaka Y."/>
            <person name="Shaulsky G."/>
            <person name="Schleicher M."/>
            <person name="Weinstock G."/>
            <person name="Rosenthal A."/>
            <person name="Cox E.C."/>
            <person name="Chisholm R.L."/>
            <person name="Gibbs R."/>
            <person name="Loomis W.F."/>
            <person name="Platzer M."/>
            <person name="Kay R.R."/>
            <person name="Williams J."/>
            <person name="Dear P.H."/>
            <person name="Noegel A.A."/>
            <person name="Barrell B."/>
            <person name="Kuspa A."/>
        </authorList>
    </citation>
    <scope>NUCLEOTIDE SEQUENCE [LARGE SCALE GENOMIC DNA]</scope>
    <source>
        <strain evidence="2 3">AX4</strain>
    </source>
</reference>
<dbReference type="AlphaFoldDB" id="Q55DP6"/>
<dbReference type="RefSeq" id="XP_646085.1">
    <property type="nucleotide sequence ID" value="XM_640993.1"/>
</dbReference>
<dbReference type="SMR" id="Q55DP6"/>
<dbReference type="GeneID" id="8617035"/>